<dbReference type="PANTHER" id="PTHR43133">
    <property type="entry name" value="RNA POLYMERASE ECF-TYPE SIGMA FACTO"/>
    <property type="match status" value="1"/>
</dbReference>
<keyword evidence="5 6" id="KW-0804">Transcription</keyword>
<dbReference type="InterPro" id="IPR014284">
    <property type="entry name" value="RNA_pol_sigma-70_dom"/>
</dbReference>
<evidence type="ECO:0000259" key="8">
    <source>
        <dbReference type="Pfam" id="PF08281"/>
    </source>
</evidence>
<dbReference type="NCBIfam" id="TIGR02937">
    <property type="entry name" value="sigma70-ECF"/>
    <property type="match status" value="1"/>
</dbReference>
<feature type="domain" description="RNA polymerase sigma factor 70 region 4 type 2" evidence="8">
    <location>
        <begin position="115"/>
        <end position="167"/>
    </location>
</feature>
<gene>
    <name evidence="9" type="ORF">SAMN05443507_11060</name>
</gene>
<accession>A0A1M6QNN2</accession>
<keyword evidence="2 6" id="KW-0805">Transcription regulation</keyword>
<evidence type="ECO:0000256" key="5">
    <source>
        <dbReference type="ARBA" id="ARBA00023163"/>
    </source>
</evidence>
<evidence type="ECO:0000313" key="9">
    <source>
        <dbReference type="EMBL" id="SHK21775.1"/>
    </source>
</evidence>
<keyword evidence="3 6" id="KW-0731">Sigma factor</keyword>
<dbReference type="OrthoDB" id="9785675at2"/>
<proteinExistence type="inferred from homology"/>
<dbReference type="PROSITE" id="PS01063">
    <property type="entry name" value="SIGMA70_ECF"/>
    <property type="match status" value="1"/>
</dbReference>
<protein>
    <recommendedName>
        <fullName evidence="6">RNA polymerase sigma factor</fullName>
    </recommendedName>
</protein>
<dbReference type="Gene3D" id="1.10.1740.10">
    <property type="match status" value="1"/>
</dbReference>
<dbReference type="InterPro" id="IPR007627">
    <property type="entry name" value="RNA_pol_sigma70_r2"/>
</dbReference>
<evidence type="ECO:0000256" key="1">
    <source>
        <dbReference type="ARBA" id="ARBA00010641"/>
    </source>
</evidence>
<evidence type="ECO:0000256" key="2">
    <source>
        <dbReference type="ARBA" id="ARBA00023015"/>
    </source>
</evidence>
<dbReference type="GO" id="GO:0006950">
    <property type="term" value="P:response to stress"/>
    <property type="evidence" value="ECO:0007669"/>
    <property type="project" value="UniProtKB-ARBA"/>
</dbReference>
<dbReference type="Pfam" id="PF04542">
    <property type="entry name" value="Sigma70_r2"/>
    <property type="match status" value="1"/>
</dbReference>
<evidence type="ECO:0000256" key="6">
    <source>
        <dbReference type="RuleBase" id="RU000716"/>
    </source>
</evidence>
<dbReference type="Pfam" id="PF08281">
    <property type="entry name" value="Sigma70_r4_2"/>
    <property type="match status" value="1"/>
</dbReference>
<dbReference type="SUPFAM" id="SSF88659">
    <property type="entry name" value="Sigma3 and sigma4 domains of RNA polymerase sigma factors"/>
    <property type="match status" value="1"/>
</dbReference>
<dbReference type="InterPro" id="IPR013324">
    <property type="entry name" value="RNA_pol_sigma_r3/r4-like"/>
</dbReference>
<evidence type="ECO:0000256" key="3">
    <source>
        <dbReference type="ARBA" id="ARBA00023082"/>
    </source>
</evidence>
<dbReference type="GO" id="GO:0006352">
    <property type="term" value="P:DNA-templated transcription initiation"/>
    <property type="evidence" value="ECO:0007669"/>
    <property type="project" value="InterPro"/>
</dbReference>
<dbReference type="GO" id="GO:0003677">
    <property type="term" value="F:DNA binding"/>
    <property type="evidence" value="ECO:0007669"/>
    <property type="project" value="UniProtKB-KW"/>
</dbReference>
<sequence length="178" mass="20943">MDFEDIHLIRKARRGDYEAFSCIVKNYQNYVYSTIYGILQNRVDAEDVTQETFIKAFQSLKKLQDERAFSTWLIRIAIRTAIDCLKAKQKWPSVELDSEKISTPHDPHPAIDTRMDIERALRELSEEHRIVTILRAVHELEYDEISVLLDIPIGTVRSRVHYARSRLREILKEERGTL</sequence>
<organism evidence="9 10">
    <name type="scientific">Alicyclobacillus tolerans</name>
    <dbReference type="NCBI Taxonomy" id="90970"/>
    <lineage>
        <taxon>Bacteria</taxon>
        <taxon>Bacillati</taxon>
        <taxon>Bacillota</taxon>
        <taxon>Bacilli</taxon>
        <taxon>Bacillales</taxon>
        <taxon>Alicyclobacillaceae</taxon>
        <taxon>Alicyclobacillus</taxon>
    </lineage>
</organism>
<reference evidence="10" key="1">
    <citation type="submission" date="2016-11" db="EMBL/GenBank/DDBJ databases">
        <authorList>
            <person name="Varghese N."/>
            <person name="Submissions S."/>
        </authorList>
    </citation>
    <scope>NUCLEOTIDE SEQUENCE [LARGE SCALE GENOMIC DNA]</scope>
    <source>
        <strain evidence="10">USBA-503</strain>
    </source>
</reference>
<dbReference type="InterPro" id="IPR013325">
    <property type="entry name" value="RNA_pol_sigma_r2"/>
</dbReference>
<dbReference type="PANTHER" id="PTHR43133:SF51">
    <property type="entry name" value="RNA POLYMERASE SIGMA FACTOR"/>
    <property type="match status" value="1"/>
</dbReference>
<dbReference type="CDD" id="cd06171">
    <property type="entry name" value="Sigma70_r4"/>
    <property type="match status" value="1"/>
</dbReference>
<evidence type="ECO:0000256" key="4">
    <source>
        <dbReference type="ARBA" id="ARBA00023125"/>
    </source>
</evidence>
<dbReference type="STRING" id="1830138.SAMN05443507_11060"/>
<dbReference type="EMBL" id="FRAF01000010">
    <property type="protein sequence ID" value="SHK21775.1"/>
    <property type="molecule type" value="Genomic_DNA"/>
</dbReference>
<evidence type="ECO:0000313" key="10">
    <source>
        <dbReference type="Proteomes" id="UP000184016"/>
    </source>
</evidence>
<dbReference type="Gene3D" id="1.10.10.10">
    <property type="entry name" value="Winged helix-like DNA-binding domain superfamily/Winged helix DNA-binding domain"/>
    <property type="match status" value="1"/>
</dbReference>
<dbReference type="Proteomes" id="UP000184016">
    <property type="component" value="Unassembled WGS sequence"/>
</dbReference>
<keyword evidence="4 6" id="KW-0238">DNA-binding</keyword>
<dbReference type="InterPro" id="IPR039425">
    <property type="entry name" value="RNA_pol_sigma-70-like"/>
</dbReference>
<comment type="similarity">
    <text evidence="1 6">Belongs to the sigma-70 factor family. ECF subfamily.</text>
</comment>
<feature type="domain" description="RNA polymerase sigma-70 region 2" evidence="7">
    <location>
        <begin position="24"/>
        <end position="89"/>
    </location>
</feature>
<dbReference type="RefSeq" id="WP_072873909.1">
    <property type="nucleotide sequence ID" value="NZ_FRAF01000010.1"/>
</dbReference>
<dbReference type="InterPro" id="IPR013249">
    <property type="entry name" value="RNA_pol_sigma70_r4_t2"/>
</dbReference>
<dbReference type="SUPFAM" id="SSF88946">
    <property type="entry name" value="Sigma2 domain of RNA polymerase sigma factors"/>
    <property type="match status" value="1"/>
</dbReference>
<dbReference type="AlphaFoldDB" id="A0A1M6QNN2"/>
<dbReference type="InterPro" id="IPR000838">
    <property type="entry name" value="RNA_pol_sigma70_ECF_CS"/>
</dbReference>
<dbReference type="InterPro" id="IPR036388">
    <property type="entry name" value="WH-like_DNA-bd_sf"/>
</dbReference>
<keyword evidence="10" id="KW-1185">Reference proteome</keyword>
<dbReference type="GO" id="GO:0016987">
    <property type="term" value="F:sigma factor activity"/>
    <property type="evidence" value="ECO:0007669"/>
    <property type="project" value="UniProtKB-KW"/>
</dbReference>
<evidence type="ECO:0000259" key="7">
    <source>
        <dbReference type="Pfam" id="PF04542"/>
    </source>
</evidence>
<name>A0A1M6QNN2_9BACL</name>